<dbReference type="InterPro" id="IPR032675">
    <property type="entry name" value="LRR_dom_sf"/>
</dbReference>
<keyword evidence="3" id="KW-1185">Reference proteome</keyword>
<comment type="caution">
    <text evidence="2">The sequence shown here is derived from an EMBL/GenBank/DDBJ whole genome shotgun (WGS) entry which is preliminary data.</text>
</comment>
<proteinExistence type="predicted"/>
<dbReference type="InterPro" id="IPR050905">
    <property type="entry name" value="Plant_NBS-LRR"/>
</dbReference>
<dbReference type="PANTHER" id="PTHR33463">
    <property type="entry name" value="NB-ARC DOMAIN-CONTAINING PROTEIN-RELATED"/>
    <property type="match status" value="1"/>
</dbReference>
<evidence type="ECO:0000313" key="2">
    <source>
        <dbReference type="EMBL" id="RLN34695.1"/>
    </source>
</evidence>
<sequence>MFKELVFQYHYSLDRLETIEVMWCGDLNEVFPLNTDQRGHSRVPFPRLKRIHLHELPSLQRICGGRMLAPNLETVKIRGCWSLTRLPDVSGSSKAVECDCEEWWDRLEWDGSSRPSHYKPTHSRYYKKTMLKGSVLR</sequence>
<dbReference type="Pfam" id="PF23247">
    <property type="entry name" value="LRR_RPS2"/>
    <property type="match status" value="1"/>
</dbReference>
<evidence type="ECO:0000259" key="1">
    <source>
        <dbReference type="Pfam" id="PF23247"/>
    </source>
</evidence>
<dbReference type="OrthoDB" id="678643at2759"/>
<dbReference type="InterPro" id="IPR057135">
    <property type="entry name" value="At4g27190-like_LRR"/>
</dbReference>
<dbReference type="AlphaFoldDB" id="A0A3L6T8S3"/>
<evidence type="ECO:0000313" key="3">
    <source>
        <dbReference type="Proteomes" id="UP000275267"/>
    </source>
</evidence>
<protein>
    <recommendedName>
        <fullName evidence="1">Disease resistance protein At4g27190-like leucine-rich repeats domain-containing protein</fullName>
    </recommendedName>
</protein>
<dbReference type="STRING" id="4540.A0A3L6T8S3"/>
<reference evidence="3" key="1">
    <citation type="journal article" date="2019" name="Nat. Commun.">
        <title>The genome of broomcorn millet.</title>
        <authorList>
            <person name="Zou C."/>
            <person name="Miki D."/>
            <person name="Li D."/>
            <person name="Tang Q."/>
            <person name="Xiao L."/>
            <person name="Rajput S."/>
            <person name="Deng P."/>
            <person name="Jia W."/>
            <person name="Huang R."/>
            <person name="Zhang M."/>
            <person name="Sun Y."/>
            <person name="Hu J."/>
            <person name="Fu X."/>
            <person name="Schnable P.S."/>
            <person name="Li F."/>
            <person name="Zhang H."/>
            <person name="Feng B."/>
            <person name="Zhu X."/>
            <person name="Liu R."/>
            <person name="Schnable J.C."/>
            <person name="Zhu J.-K."/>
            <person name="Zhang H."/>
        </authorList>
    </citation>
    <scope>NUCLEOTIDE SEQUENCE [LARGE SCALE GENOMIC DNA]</scope>
</reference>
<dbReference type="Gene3D" id="3.80.10.10">
    <property type="entry name" value="Ribonuclease Inhibitor"/>
    <property type="match status" value="1"/>
</dbReference>
<accession>A0A3L6T8S3</accession>
<name>A0A3L6T8S3_PANMI</name>
<gene>
    <name evidence="2" type="ORF">C2845_PM03G21770</name>
</gene>
<dbReference type="EMBL" id="PQIB02000002">
    <property type="protein sequence ID" value="RLN34695.1"/>
    <property type="molecule type" value="Genomic_DNA"/>
</dbReference>
<dbReference type="PANTHER" id="PTHR33463:SF209">
    <property type="entry name" value="DISEASE RESISTANCE PROTEIN RPS2-LIKE"/>
    <property type="match status" value="1"/>
</dbReference>
<dbReference type="Proteomes" id="UP000275267">
    <property type="component" value="Unassembled WGS sequence"/>
</dbReference>
<organism evidence="2 3">
    <name type="scientific">Panicum miliaceum</name>
    <name type="common">Proso millet</name>
    <name type="synonym">Broomcorn millet</name>
    <dbReference type="NCBI Taxonomy" id="4540"/>
    <lineage>
        <taxon>Eukaryota</taxon>
        <taxon>Viridiplantae</taxon>
        <taxon>Streptophyta</taxon>
        <taxon>Embryophyta</taxon>
        <taxon>Tracheophyta</taxon>
        <taxon>Spermatophyta</taxon>
        <taxon>Magnoliopsida</taxon>
        <taxon>Liliopsida</taxon>
        <taxon>Poales</taxon>
        <taxon>Poaceae</taxon>
        <taxon>PACMAD clade</taxon>
        <taxon>Panicoideae</taxon>
        <taxon>Panicodae</taxon>
        <taxon>Paniceae</taxon>
        <taxon>Panicinae</taxon>
        <taxon>Panicum</taxon>
        <taxon>Panicum sect. Panicum</taxon>
    </lineage>
</organism>
<feature type="domain" description="Disease resistance protein At4g27190-like leucine-rich repeats" evidence="1">
    <location>
        <begin position="10"/>
        <end position="86"/>
    </location>
</feature>